<name>A0ABY7TBR3_9SPHI</name>
<dbReference type="EMBL" id="CP117167">
    <property type="protein sequence ID" value="WCT13758.1"/>
    <property type="molecule type" value="Genomic_DNA"/>
</dbReference>
<evidence type="ECO:0000313" key="4">
    <source>
        <dbReference type="Proteomes" id="UP001216139"/>
    </source>
</evidence>
<dbReference type="SUPFAM" id="SSF63829">
    <property type="entry name" value="Calcium-dependent phosphotriesterase"/>
    <property type="match status" value="1"/>
</dbReference>
<dbReference type="RefSeq" id="WP_273632065.1">
    <property type="nucleotide sequence ID" value="NZ_CP117167.1"/>
</dbReference>
<evidence type="ECO:0000256" key="1">
    <source>
        <dbReference type="ARBA" id="ARBA00004613"/>
    </source>
</evidence>
<keyword evidence="2" id="KW-0964">Secreted</keyword>
<dbReference type="Proteomes" id="UP001216139">
    <property type="component" value="Chromosome"/>
</dbReference>
<dbReference type="Gene3D" id="2.120.10.30">
    <property type="entry name" value="TolB, C-terminal domain"/>
    <property type="match status" value="1"/>
</dbReference>
<reference evidence="3 4" key="1">
    <citation type="submission" date="2023-02" db="EMBL/GenBank/DDBJ databases">
        <title>Genome sequence of Mucilaginibacter jinjuensis strain KACC 16571.</title>
        <authorList>
            <person name="Kim S."/>
            <person name="Heo J."/>
            <person name="Kwon S.-W."/>
        </authorList>
    </citation>
    <scope>NUCLEOTIDE SEQUENCE [LARGE SCALE GENOMIC DNA]</scope>
    <source>
        <strain evidence="3 4">KACC 16571</strain>
    </source>
</reference>
<evidence type="ECO:0000313" key="3">
    <source>
        <dbReference type="EMBL" id="WCT13758.1"/>
    </source>
</evidence>
<organism evidence="3 4">
    <name type="scientific">Mucilaginibacter jinjuensis</name>
    <dbReference type="NCBI Taxonomy" id="1176721"/>
    <lineage>
        <taxon>Bacteria</taxon>
        <taxon>Pseudomonadati</taxon>
        <taxon>Bacteroidota</taxon>
        <taxon>Sphingobacteriia</taxon>
        <taxon>Sphingobacteriales</taxon>
        <taxon>Sphingobacteriaceae</taxon>
        <taxon>Mucilaginibacter</taxon>
    </lineage>
</organism>
<dbReference type="Pfam" id="PF03022">
    <property type="entry name" value="MRJP"/>
    <property type="match status" value="1"/>
</dbReference>
<dbReference type="PANTHER" id="PTHR10009:SF18">
    <property type="entry name" value="PROTEIN YELLOW-LIKE PROTEIN"/>
    <property type="match status" value="1"/>
</dbReference>
<gene>
    <name evidence="3" type="ORF">PQO05_07400</name>
</gene>
<dbReference type="InterPro" id="IPR011042">
    <property type="entry name" value="6-blade_b-propeller_TolB-like"/>
</dbReference>
<comment type="subcellular location">
    <subcellularLocation>
        <location evidence="1">Secreted</location>
    </subcellularLocation>
</comment>
<proteinExistence type="predicted"/>
<protein>
    <submittedName>
        <fullName evidence="3">L-dopachrome tautomerase-related protein</fullName>
    </submittedName>
</protein>
<sequence>MKNSFWGLILIGSVIISLQACKKDNTANKPNTATLEQVYADSTYELAGISVTPSGRFFVSYPYWLDKHGNSVVEIGGDKKPHPFPDATWNSFQQGQDGNQKFVSVQALYADDQNNLWILDPANIGFGNVYLTANKLVQVDLGTNTVKRIIRFPANVAGSTSFLNDVRVDNTNQVAYISNTTGGGIVVVDLNTGNSRWVMGGITSTTSDPAYHFNMNGKELATSQGVFKGNTDGIELSPDKAWVYYKCLTDNHLYRVSTAALRNFSNSESDVEATIQKVGDFVATDGMIFDKAGNLYLGDIENARIVKISPDKTVTTLVQDKDKLSWPDSYSISPDGYLYISCSQIQQLPFFNNNQNITQYPYRVFRLKLNN</sequence>
<dbReference type="InterPro" id="IPR017996">
    <property type="entry name" value="MRJP/yellow-related"/>
</dbReference>
<evidence type="ECO:0000256" key="2">
    <source>
        <dbReference type="ARBA" id="ARBA00022525"/>
    </source>
</evidence>
<dbReference type="PANTHER" id="PTHR10009">
    <property type="entry name" value="PROTEIN YELLOW-RELATED"/>
    <property type="match status" value="1"/>
</dbReference>
<dbReference type="PROSITE" id="PS51257">
    <property type="entry name" value="PROKAR_LIPOPROTEIN"/>
    <property type="match status" value="1"/>
</dbReference>
<accession>A0ABY7TBR3</accession>
<keyword evidence="4" id="KW-1185">Reference proteome</keyword>